<accession>A0A9X4H469</accession>
<dbReference type="NCBIfam" id="TIGR01683">
    <property type="entry name" value="thiS"/>
    <property type="match status" value="1"/>
</dbReference>
<evidence type="ECO:0000313" key="1">
    <source>
        <dbReference type="EMBL" id="MDF9407397.1"/>
    </source>
</evidence>
<protein>
    <submittedName>
        <fullName evidence="1">Sulfur carrier protein ThiS</fullName>
    </submittedName>
</protein>
<organism evidence="1 2">
    <name type="scientific">Pelotomaculum isophthalicicum JI</name>
    <dbReference type="NCBI Taxonomy" id="947010"/>
    <lineage>
        <taxon>Bacteria</taxon>
        <taxon>Bacillati</taxon>
        <taxon>Bacillota</taxon>
        <taxon>Clostridia</taxon>
        <taxon>Eubacteriales</taxon>
        <taxon>Desulfotomaculaceae</taxon>
        <taxon>Pelotomaculum</taxon>
    </lineage>
</organism>
<dbReference type="InterPro" id="IPR010035">
    <property type="entry name" value="Thi_S"/>
</dbReference>
<sequence>MKIILNGKEDILPEGITVAGLISLKKINPDTIIVEYNYELVKSELWPDIFLKENDRLEILRLVGGG</sequence>
<keyword evidence="2" id="KW-1185">Reference proteome</keyword>
<proteinExistence type="predicted"/>
<dbReference type="InterPro" id="IPR003749">
    <property type="entry name" value="ThiS/MoaD-like"/>
</dbReference>
<name>A0A9X4H469_9FIRM</name>
<dbReference type="EMBL" id="JAKOAV010000004">
    <property type="protein sequence ID" value="MDF9407397.1"/>
    <property type="molecule type" value="Genomic_DNA"/>
</dbReference>
<gene>
    <name evidence="1" type="primary">thiS</name>
    <name evidence="1" type="ORF">L7E55_03320</name>
</gene>
<evidence type="ECO:0000313" key="2">
    <source>
        <dbReference type="Proteomes" id="UP001154312"/>
    </source>
</evidence>
<dbReference type="InterPro" id="IPR016155">
    <property type="entry name" value="Mopterin_synth/thiamin_S_b"/>
</dbReference>
<dbReference type="Gene3D" id="3.10.20.30">
    <property type="match status" value="1"/>
</dbReference>
<dbReference type="AlphaFoldDB" id="A0A9X4H469"/>
<dbReference type="RefSeq" id="WP_277442635.1">
    <property type="nucleotide sequence ID" value="NZ_JAKOAV010000004.1"/>
</dbReference>
<dbReference type="CDD" id="cd00565">
    <property type="entry name" value="Ubl_ThiS"/>
    <property type="match status" value="1"/>
</dbReference>
<dbReference type="Proteomes" id="UP001154312">
    <property type="component" value="Unassembled WGS sequence"/>
</dbReference>
<dbReference type="PANTHER" id="PTHR34472:SF1">
    <property type="entry name" value="SULFUR CARRIER PROTEIN THIS"/>
    <property type="match status" value="1"/>
</dbReference>
<dbReference type="Pfam" id="PF02597">
    <property type="entry name" value="ThiS"/>
    <property type="match status" value="1"/>
</dbReference>
<reference evidence="1" key="1">
    <citation type="submission" date="2022-02" db="EMBL/GenBank/DDBJ databases">
        <authorList>
            <person name="Leng L."/>
        </authorList>
    </citation>
    <scope>NUCLEOTIDE SEQUENCE</scope>
    <source>
        <strain evidence="1">JI</strain>
    </source>
</reference>
<comment type="caution">
    <text evidence="1">The sequence shown here is derived from an EMBL/GenBank/DDBJ whole genome shotgun (WGS) entry which is preliminary data.</text>
</comment>
<dbReference type="PANTHER" id="PTHR34472">
    <property type="entry name" value="SULFUR CARRIER PROTEIN THIS"/>
    <property type="match status" value="1"/>
</dbReference>
<dbReference type="InterPro" id="IPR012675">
    <property type="entry name" value="Beta-grasp_dom_sf"/>
</dbReference>
<dbReference type="SUPFAM" id="SSF54285">
    <property type="entry name" value="MoaD/ThiS"/>
    <property type="match status" value="1"/>
</dbReference>